<comment type="caution">
    <text evidence="3">The sequence shown here is derived from an EMBL/GenBank/DDBJ whole genome shotgun (WGS) entry which is preliminary data.</text>
</comment>
<accession>A0A7K0C0R0</accession>
<evidence type="ECO:0000256" key="1">
    <source>
        <dbReference type="SAM" id="MobiDB-lite"/>
    </source>
</evidence>
<feature type="region of interest" description="Disordered" evidence="1">
    <location>
        <begin position="29"/>
        <end position="49"/>
    </location>
</feature>
<feature type="signal peptide" evidence="2">
    <location>
        <begin position="1"/>
        <end position="32"/>
    </location>
</feature>
<dbReference type="EMBL" id="WEGH01000003">
    <property type="protein sequence ID" value="MQY07019.1"/>
    <property type="molecule type" value="Genomic_DNA"/>
</dbReference>
<keyword evidence="4" id="KW-1185">Reference proteome</keyword>
<proteinExistence type="predicted"/>
<dbReference type="OrthoDB" id="4461339at2"/>
<dbReference type="PROSITE" id="PS51318">
    <property type="entry name" value="TAT"/>
    <property type="match status" value="1"/>
</dbReference>
<feature type="chain" id="PRO_5029566922" description="Dehydratase" evidence="2">
    <location>
        <begin position="33"/>
        <end position="305"/>
    </location>
</feature>
<evidence type="ECO:0000313" key="4">
    <source>
        <dbReference type="Proteomes" id="UP000487268"/>
    </source>
</evidence>
<name>A0A7K0C0R0_9ACTN</name>
<reference evidence="3 4" key="1">
    <citation type="submission" date="2019-10" db="EMBL/GenBank/DDBJ databases">
        <title>Actinomadura rubteroloni sp. nov. and Actinomadura macrotermitis sp. nov., isolated from the gut of fungus growing-termite Macrotermes natalensis.</title>
        <authorList>
            <person name="Benndorf R."/>
            <person name="Martin K."/>
            <person name="Kuefner M."/>
            <person name="De Beer W."/>
            <person name="Kaster A.-K."/>
            <person name="Vollmers J."/>
            <person name="Poulsen M."/>
            <person name="Beemelmanns C."/>
        </authorList>
    </citation>
    <scope>NUCLEOTIDE SEQUENCE [LARGE SCALE GENOMIC DNA]</scope>
    <source>
        <strain evidence="3 4">RB68</strain>
    </source>
</reference>
<evidence type="ECO:0000256" key="2">
    <source>
        <dbReference type="SAM" id="SignalP"/>
    </source>
</evidence>
<evidence type="ECO:0008006" key="5">
    <source>
        <dbReference type="Google" id="ProtNLM"/>
    </source>
</evidence>
<gene>
    <name evidence="3" type="ORF">ACRB68_51160</name>
</gene>
<dbReference type="AlphaFoldDB" id="A0A7K0C0R0"/>
<evidence type="ECO:0000313" key="3">
    <source>
        <dbReference type="EMBL" id="MQY07019.1"/>
    </source>
</evidence>
<organism evidence="3 4">
    <name type="scientific">Actinomadura macrotermitis</name>
    <dbReference type="NCBI Taxonomy" id="2585200"/>
    <lineage>
        <taxon>Bacteria</taxon>
        <taxon>Bacillati</taxon>
        <taxon>Actinomycetota</taxon>
        <taxon>Actinomycetes</taxon>
        <taxon>Streptosporangiales</taxon>
        <taxon>Thermomonosporaceae</taxon>
        <taxon>Actinomadura</taxon>
    </lineage>
</organism>
<keyword evidence="2" id="KW-0732">Signal</keyword>
<dbReference type="Proteomes" id="UP000487268">
    <property type="component" value="Unassembled WGS sequence"/>
</dbReference>
<dbReference type="RefSeq" id="WP_153536605.1">
    <property type="nucleotide sequence ID" value="NZ_WEGH01000003.1"/>
</dbReference>
<protein>
    <recommendedName>
        <fullName evidence="5">Dehydratase</fullName>
    </recommendedName>
</protein>
<sequence length="305" mass="31600">MRALPRRRTAAALTGAALAALAVAGPVGTAAADEDPLPPGLDTTDCPKASELPPDAIPAFWTCTAAVISGGRLTVGKIDQAIDQPIKLTYTTGFNPETAEESLIMGPLRAAPIRVAGGVLGIPGTDFIPLLQISAQPELTAPIQVGSEAPGELAMIMHIRIKAINPLLGDTCYIGSKATPITLRLQFNPTNPPPPNTPIAGSPPEVISSEPPVLKATVVDNAFAVPKSTGCGPFGLLNPIADFRAGLPSAAGHNTAIFTQYATYMTYDQLGQTSAKYRLAVKSTAKSRAAAKARAAKHGLWTAKR</sequence>
<dbReference type="InterPro" id="IPR006311">
    <property type="entry name" value="TAT_signal"/>
</dbReference>